<gene>
    <name evidence="2" type="ORF">EYF80_015426</name>
</gene>
<dbReference type="EMBL" id="SRLO01000115">
    <property type="protein sequence ID" value="TNN74343.1"/>
    <property type="molecule type" value="Genomic_DNA"/>
</dbReference>
<protein>
    <submittedName>
        <fullName evidence="2">Uncharacterized protein</fullName>
    </submittedName>
</protein>
<dbReference type="AlphaFoldDB" id="A0A4Z2IB31"/>
<dbReference type="Proteomes" id="UP000314294">
    <property type="component" value="Unassembled WGS sequence"/>
</dbReference>
<evidence type="ECO:0000256" key="1">
    <source>
        <dbReference type="SAM" id="MobiDB-lite"/>
    </source>
</evidence>
<accession>A0A4Z2IB31</accession>
<organism evidence="2 3">
    <name type="scientific">Liparis tanakae</name>
    <name type="common">Tanaka's snailfish</name>
    <dbReference type="NCBI Taxonomy" id="230148"/>
    <lineage>
        <taxon>Eukaryota</taxon>
        <taxon>Metazoa</taxon>
        <taxon>Chordata</taxon>
        <taxon>Craniata</taxon>
        <taxon>Vertebrata</taxon>
        <taxon>Euteleostomi</taxon>
        <taxon>Actinopterygii</taxon>
        <taxon>Neopterygii</taxon>
        <taxon>Teleostei</taxon>
        <taxon>Neoteleostei</taxon>
        <taxon>Acanthomorphata</taxon>
        <taxon>Eupercaria</taxon>
        <taxon>Perciformes</taxon>
        <taxon>Cottioidei</taxon>
        <taxon>Cottales</taxon>
        <taxon>Liparidae</taxon>
        <taxon>Liparis</taxon>
    </lineage>
</organism>
<comment type="caution">
    <text evidence="2">The sequence shown here is derived from an EMBL/GenBank/DDBJ whole genome shotgun (WGS) entry which is preliminary data.</text>
</comment>
<name>A0A4Z2IB31_9TELE</name>
<reference evidence="2 3" key="1">
    <citation type="submission" date="2019-03" db="EMBL/GenBank/DDBJ databases">
        <title>First draft genome of Liparis tanakae, snailfish: a comprehensive survey of snailfish specific genes.</title>
        <authorList>
            <person name="Kim W."/>
            <person name="Song I."/>
            <person name="Jeong J.-H."/>
            <person name="Kim D."/>
            <person name="Kim S."/>
            <person name="Ryu S."/>
            <person name="Song J.Y."/>
            <person name="Lee S.K."/>
        </authorList>
    </citation>
    <scope>NUCLEOTIDE SEQUENCE [LARGE SCALE GENOMIC DNA]</scope>
    <source>
        <tissue evidence="2">Muscle</tissue>
    </source>
</reference>
<feature type="region of interest" description="Disordered" evidence="1">
    <location>
        <begin position="1"/>
        <end position="26"/>
    </location>
</feature>
<proteinExistence type="predicted"/>
<keyword evidence="3" id="KW-1185">Reference proteome</keyword>
<sequence length="76" mass="8452">MAAAHHGKGPGRAQDKYDAQPDFAEELEEEKRQADVIRVYTIINIDYGLSFGEQPPVIEVPSILNRGQGWKSSNVI</sequence>
<evidence type="ECO:0000313" key="3">
    <source>
        <dbReference type="Proteomes" id="UP000314294"/>
    </source>
</evidence>
<evidence type="ECO:0000313" key="2">
    <source>
        <dbReference type="EMBL" id="TNN74343.1"/>
    </source>
</evidence>